<feature type="transmembrane region" description="Helical" evidence="7">
    <location>
        <begin position="60"/>
        <end position="82"/>
    </location>
</feature>
<feature type="transmembrane region" description="Helical" evidence="7">
    <location>
        <begin position="102"/>
        <end position="119"/>
    </location>
</feature>
<comment type="similarity">
    <text evidence="1 7">Belongs to the Lgt family.</text>
</comment>
<dbReference type="RefSeq" id="WP_021859911.1">
    <property type="nucleotide sequence ID" value="NZ_JACOOY010000007.1"/>
</dbReference>
<protein>
    <recommendedName>
        <fullName evidence="7">Phosphatidylglycerol--prolipoprotein diacylglyceryl transferase</fullName>
        <ecNumber evidence="7">2.5.1.145</ecNumber>
    </recommendedName>
</protein>
<keyword evidence="6 7" id="KW-0472">Membrane</keyword>
<keyword evidence="2 7" id="KW-1003">Cell membrane</keyword>
<organism evidence="8 9">
    <name type="scientific">Dorea hominis</name>
    <dbReference type="NCBI Taxonomy" id="2763040"/>
    <lineage>
        <taxon>Bacteria</taxon>
        <taxon>Bacillati</taxon>
        <taxon>Bacillota</taxon>
        <taxon>Clostridia</taxon>
        <taxon>Lachnospirales</taxon>
        <taxon>Lachnospiraceae</taxon>
        <taxon>Dorea</taxon>
    </lineage>
</organism>
<gene>
    <name evidence="7 8" type="primary">lgt</name>
    <name evidence="8" type="ORF">H8S07_06985</name>
</gene>
<keyword evidence="5 7" id="KW-1133">Transmembrane helix</keyword>
<dbReference type="NCBIfam" id="TIGR00544">
    <property type="entry name" value="lgt"/>
    <property type="match status" value="1"/>
</dbReference>
<dbReference type="HAMAP" id="MF_01147">
    <property type="entry name" value="Lgt"/>
    <property type="match status" value="1"/>
</dbReference>
<feature type="transmembrane region" description="Helical" evidence="7">
    <location>
        <begin position="126"/>
        <end position="144"/>
    </location>
</feature>
<keyword evidence="3 7" id="KW-0808">Transferase</keyword>
<keyword evidence="4 7" id="KW-0812">Transmembrane</keyword>
<dbReference type="PANTHER" id="PTHR30589">
    <property type="entry name" value="PROLIPOPROTEIN DIACYLGLYCERYL TRANSFERASE"/>
    <property type="match status" value="1"/>
</dbReference>
<evidence type="ECO:0000313" key="9">
    <source>
        <dbReference type="Proteomes" id="UP000647235"/>
    </source>
</evidence>
<feature type="transmembrane region" description="Helical" evidence="7">
    <location>
        <begin position="28"/>
        <end position="48"/>
    </location>
</feature>
<evidence type="ECO:0000313" key="8">
    <source>
        <dbReference type="EMBL" id="MBC5665022.1"/>
    </source>
</evidence>
<dbReference type="GO" id="GO:0016740">
    <property type="term" value="F:transferase activity"/>
    <property type="evidence" value="ECO:0007669"/>
    <property type="project" value="UniProtKB-KW"/>
</dbReference>
<feature type="transmembrane region" description="Helical" evidence="7">
    <location>
        <begin position="224"/>
        <end position="242"/>
    </location>
</feature>
<dbReference type="Proteomes" id="UP000647235">
    <property type="component" value="Unassembled WGS sequence"/>
</dbReference>
<dbReference type="EC" id="2.5.1.145" evidence="7"/>
<comment type="function">
    <text evidence="7">Catalyzes the transfer of the diacylglyceryl group from phosphatidylglycerol to the sulfhydryl group of the N-terminal cysteine of a prolipoprotein, the first step in the formation of mature lipoproteins.</text>
</comment>
<feature type="transmembrane region" description="Helical" evidence="7">
    <location>
        <begin position="262"/>
        <end position="280"/>
    </location>
</feature>
<reference evidence="8 9" key="1">
    <citation type="submission" date="2020-08" db="EMBL/GenBank/DDBJ databases">
        <title>Genome public.</title>
        <authorList>
            <person name="Liu C."/>
            <person name="Sun Q."/>
        </authorList>
    </citation>
    <scope>NUCLEOTIDE SEQUENCE [LARGE SCALE GENOMIC DNA]</scope>
    <source>
        <strain evidence="8 9">NSJ-36</strain>
    </source>
</reference>
<comment type="subcellular location">
    <subcellularLocation>
        <location evidence="7">Cell membrane</location>
        <topology evidence="7">Multi-pass membrane protein</topology>
    </subcellularLocation>
</comment>
<evidence type="ECO:0000256" key="2">
    <source>
        <dbReference type="ARBA" id="ARBA00022475"/>
    </source>
</evidence>
<evidence type="ECO:0000256" key="1">
    <source>
        <dbReference type="ARBA" id="ARBA00007150"/>
    </source>
</evidence>
<accession>A0ABR7EVK4</accession>
<dbReference type="PROSITE" id="PS01311">
    <property type="entry name" value="LGT"/>
    <property type="match status" value="1"/>
</dbReference>
<proteinExistence type="inferred from homology"/>
<evidence type="ECO:0000256" key="5">
    <source>
        <dbReference type="ARBA" id="ARBA00022989"/>
    </source>
</evidence>
<evidence type="ECO:0000256" key="4">
    <source>
        <dbReference type="ARBA" id="ARBA00022692"/>
    </source>
</evidence>
<dbReference type="Pfam" id="PF01790">
    <property type="entry name" value="LGT"/>
    <property type="match status" value="1"/>
</dbReference>
<feature type="binding site" evidence="7">
    <location>
        <position position="145"/>
    </location>
    <ligand>
        <name>a 1,2-diacyl-sn-glycero-3-phospho-(1'-sn-glycerol)</name>
        <dbReference type="ChEBI" id="CHEBI:64716"/>
    </ligand>
</feature>
<evidence type="ECO:0000256" key="6">
    <source>
        <dbReference type="ARBA" id="ARBA00023136"/>
    </source>
</evidence>
<name>A0ABR7EVK4_9FIRM</name>
<comment type="caution">
    <text evidence="8">The sequence shown here is derived from an EMBL/GenBank/DDBJ whole genome shotgun (WGS) entry which is preliminary data.</text>
</comment>
<dbReference type="InterPro" id="IPR001640">
    <property type="entry name" value="Lgt"/>
</dbReference>
<sequence>MHKTIDFPNLGIHLKNVGNHISIGGFDIAFYGIIIGLGILAGILIAAAEAKRTKQNSETYFDLTLYAVVFAIIGARAYYVVFSWNMYKNDLKSILNIREGGLAIYGGVIAAVITVVVFAKVKKLSAAVLFDTASLGLVAGQMIGRWGNFFNREAFGEYTNGLFAMKLPTDAVRPSDITDLMRRHMQYKNGTSYIQVHPTFLYESLWCLMVLFIMLLYRRHKKFNGEVFLVYLFGYGLGRVWIEGLRTDQLLFPGTSIPVSQVLAGALVIVSASLIIFWHIRQKRMENEQVVQEKEQNNRENY</sequence>
<dbReference type="PANTHER" id="PTHR30589:SF0">
    <property type="entry name" value="PHOSPHATIDYLGLYCEROL--PROLIPOPROTEIN DIACYLGLYCERYL TRANSFERASE"/>
    <property type="match status" value="1"/>
</dbReference>
<feature type="transmembrane region" description="Helical" evidence="7">
    <location>
        <begin position="200"/>
        <end position="217"/>
    </location>
</feature>
<evidence type="ECO:0000256" key="7">
    <source>
        <dbReference type="HAMAP-Rule" id="MF_01147"/>
    </source>
</evidence>
<keyword evidence="9" id="KW-1185">Reference proteome</keyword>
<comment type="catalytic activity">
    <reaction evidence="7">
        <text>L-cysteinyl-[prolipoprotein] + a 1,2-diacyl-sn-glycero-3-phospho-(1'-sn-glycerol) = an S-1,2-diacyl-sn-glyceryl-L-cysteinyl-[prolipoprotein] + sn-glycerol 1-phosphate + H(+)</text>
        <dbReference type="Rhea" id="RHEA:56712"/>
        <dbReference type="Rhea" id="RHEA-COMP:14679"/>
        <dbReference type="Rhea" id="RHEA-COMP:14680"/>
        <dbReference type="ChEBI" id="CHEBI:15378"/>
        <dbReference type="ChEBI" id="CHEBI:29950"/>
        <dbReference type="ChEBI" id="CHEBI:57685"/>
        <dbReference type="ChEBI" id="CHEBI:64716"/>
        <dbReference type="ChEBI" id="CHEBI:140658"/>
        <dbReference type="EC" id="2.5.1.145"/>
    </reaction>
</comment>
<dbReference type="EMBL" id="JACOOY010000007">
    <property type="protein sequence ID" value="MBC5665022.1"/>
    <property type="molecule type" value="Genomic_DNA"/>
</dbReference>
<comment type="pathway">
    <text evidence="7">Protein modification; lipoprotein biosynthesis (diacylglyceryl transfer).</text>
</comment>
<evidence type="ECO:0000256" key="3">
    <source>
        <dbReference type="ARBA" id="ARBA00022679"/>
    </source>
</evidence>